<proteinExistence type="predicted"/>
<name>A0A0G1QNQ0_9BACT</name>
<dbReference type="Proteomes" id="UP000034329">
    <property type="component" value="Unassembled WGS sequence"/>
</dbReference>
<gene>
    <name evidence="2" type="ORF">UX13_C0016G0022</name>
</gene>
<dbReference type="AlphaFoldDB" id="A0A0G1QNQ0"/>
<dbReference type="Pfam" id="PF08486">
    <property type="entry name" value="SpoIID"/>
    <property type="match status" value="1"/>
</dbReference>
<protein>
    <submittedName>
        <fullName evidence="2">SpoIID/LytB domain protein</fullName>
    </submittedName>
</protein>
<accession>A0A0G1QNQ0</accession>
<dbReference type="EMBL" id="LCLA01000016">
    <property type="protein sequence ID" value="KKU10265.1"/>
    <property type="molecule type" value="Genomic_DNA"/>
</dbReference>
<reference evidence="2 3" key="1">
    <citation type="journal article" date="2015" name="Nature">
        <title>rRNA introns, odd ribosomes, and small enigmatic genomes across a large radiation of phyla.</title>
        <authorList>
            <person name="Brown C.T."/>
            <person name="Hug L.A."/>
            <person name="Thomas B.C."/>
            <person name="Sharon I."/>
            <person name="Castelle C.J."/>
            <person name="Singh A."/>
            <person name="Wilkins M.J."/>
            <person name="Williams K.H."/>
            <person name="Banfield J.F."/>
        </authorList>
    </citation>
    <scope>NUCLEOTIDE SEQUENCE [LARGE SCALE GENOMIC DNA]</scope>
</reference>
<dbReference type="InterPro" id="IPR013693">
    <property type="entry name" value="SpoIID/LytB_N"/>
</dbReference>
<comment type="caution">
    <text evidence="2">The sequence shown here is derived from an EMBL/GenBank/DDBJ whole genome shotgun (WGS) entry which is preliminary data.</text>
</comment>
<evidence type="ECO:0000259" key="1">
    <source>
        <dbReference type="Pfam" id="PF08486"/>
    </source>
</evidence>
<feature type="domain" description="Sporulation stage II protein D amidase enhancer LytB N-terminal" evidence="1">
    <location>
        <begin position="120"/>
        <end position="198"/>
    </location>
</feature>
<evidence type="ECO:0000313" key="3">
    <source>
        <dbReference type="Proteomes" id="UP000034329"/>
    </source>
</evidence>
<sequence length="381" mass="40063">MAGEVAKVDTYLSSLSSKQNELAALKAGGFSTTVGDVPASLEPCSGKPGSSNFCDPGFRPAFAGFSYGAPHRKGMSQYGAYGRAKSGQSAEAILSAYYGGIQLKKDYPTNINISVSGYGTVDIETYVKRIYEMPSSWTANDSAALKAQAVAARSYALAYTNNGVKSICATESCQVYKAANKGGAWDAAVDATRGWVLVSDGAPFSAWYASTAGGYTFGYSSQDHTTPNLWDTPSGQGGWPNSAYEIAGGSPWFYKGWYKSRSGSSCGRDNPWLTSEEMADILNAWKVLYEGGGDVGRVSPVGSCWGGNPYSVSELASIGGFTSVSSVSPAIYGSDGSTVSVTFQTSNGTKTISGEQLKKAFNLRAPGYIGLKSSLFNIEKL</sequence>
<evidence type="ECO:0000313" key="2">
    <source>
        <dbReference type="EMBL" id="KKU10265.1"/>
    </source>
</evidence>
<organism evidence="2 3">
    <name type="scientific">Candidatus Woesebacteria bacterium GW2011_GWB1_45_5</name>
    <dbReference type="NCBI Taxonomy" id="1618581"/>
    <lineage>
        <taxon>Bacteria</taxon>
        <taxon>Candidatus Woeseibacteriota</taxon>
    </lineage>
</organism>